<sequence>MKNRINLGYGFVEFREGKGFNISTENKEDLGGDGLMIEMETNKEKQMENLMLAHKFLDILLFEPIYSQPLQVGVRGNFKDAMFLINHEYMIHVLVDEDSKVYPVLLKTVGDDVEPIKFSYEGDTLKHFFKEVVKDVNDIFKEQ</sequence>
<evidence type="ECO:0000313" key="1">
    <source>
        <dbReference type="EMBL" id="XDG30819.1"/>
    </source>
</evidence>
<protein>
    <submittedName>
        <fullName evidence="1">Uncharacterized protein</fullName>
    </submittedName>
</protein>
<reference evidence="1" key="1">
    <citation type="submission" date="2024-06" db="EMBL/GenBank/DDBJ databases">
        <authorList>
            <person name="Yang R."/>
        </authorList>
    </citation>
    <scope>NUCLEOTIDE SEQUENCE</scope>
</reference>
<accession>A0AB39AJ80</accession>
<name>A0AB39AJ80_9CAUD</name>
<organism evidence="1">
    <name type="scientific">Vibrio phage P018-4</name>
    <dbReference type="NCBI Taxonomy" id="3229728"/>
    <lineage>
        <taxon>Viruses</taxon>
        <taxon>Duplodnaviria</taxon>
        <taxon>Heunggongvirae</taxon>
        <taxon>Uroviricota</taxon>
        <taxon>Caudoviricetes</taxon>
    </lineage>
</organism>
<proteinExistence type="predicted"/>
<dbReference type="EMBL" id="PP934186">
    <property type="protein sequence ID" value="XDG30819.1"/>
    <property type="molecule type" value="Genomic_DNA"/>
</dbReference>